<accession>A0AAD8J775</accession>
<sequence>MPPTDYMLKIENFSLVSKAMEYYLSNYFEASGYKWRLSMYFNGKKKASEGRTGTGGEESYLSVYLVSADPDVLGNGLMIDVHFKFFVYDQIQKNYVVFEYAYNQTKKFHKLKCTHGILNLMPMAEFCDASDGQYLMNDSCTFGAELLVTNKMTTKAVCLSNVCMPKDDFCIIRAHTWKFDNFSKRKNKFYYSDSFMAGERKWWAYYHQKVYAMFLIVIHDQLDGSDTNTNFRKVCWGTFSESSTCKVNKTFMDLAELRDPSKGFLLNDVLIIEAVIHHIYIDKDIYKISPWTGLWL</sequence>
<dbReference type="EMBL" id="JAUIZM010000002">
    <property type="protein sequence ID" value="KAK1398481.1"/>
    <property type="molecule type" value="Genomic_DNA"/>
</dbReference>
<protein>
    <recommendedName>
        <fullName evidence="1">MATH domain-containing protein</fullName>
    </recommendedName>
</protein>
<dbReference type="PANTHER" id="PTHR46162">
    <property type="entry name" value="TRAF-LIKE FAMILY PROTEIN"/>
    <property type="match status" value="1"/>
</dbReference>
<dbReference type="CDD" id="cd00121">
    <property type="entry name" value="MATH"/>
    <property type="match status" value="2"/>
</dbReference>
<comment type="caution">
    <text evidence="2">The sequence shown here is derived from an EMBL/GenBank/DDBJ whole genome shotgun (WGS) entry which is preliminary data.</text>
</comment>
<dbReference type="InterPro" id="IPR002083">
    <property type="entry name" value="MATH/TRAF_dom"/>
</dbReference>
<dbReference type="InterPro" id="IPR008974">
    <property type="entry name" value="TRAF-like"/>
</dbReference>
<dbReference type="PANTHER" id="PTHR46162:SF2">
    <property type="entry name" value="ANKYRIN REPEAT-CONTAINING PROTEIN-RELATED"/>
    <property type="match status" value="1"/>
</dbReference>
<evidence type="ECO:0000313" key="2">
    <source>
        <dbReference type="EMBL" id="KAK1398481.1"/>
    </source>
</evidence>
<keyword evidence="3" id="KW-1185">Reference proteome</keyword>
<dbReference type="PROSITE" id="PS50144">
    <property type="entry name" value="MATH"/>
    <property type="match status" value="2"/>
</dbReference>
<evidence type="ECO:0000313" key="3">
    <source>
        <dbReference type="Proteomes" id="UP001237642"/>
    </source>
</evidence>
<feature type="domain" description="MATH" evidence="1">
    <location>
        <begin position="3"/>
        <end position="146"/>
    </location>
</feature>
<name>A0AAD8J775_9APIA</name>
<reference evidence="2" key="1">
    <citation type="submission" date="2023-02" db="EMBL/GenBank/DDBJ databases">
        <title>Genome of toxic invasive species Heracleum sosnowskyi carries increased number of genes despite the absence of recent whole-genome duplications.</title>
        <authorList>
            <person name="Schelkunov M."/>
            <person name="Shtratnikova V."/>
            <person name="Makarenko M."/>
            <person name="Klepikova A."/>
            <person name="Omelchenko D."/>
            <person name="Novikova G."/>
            <person name="Obukhova E."/>
            <person name="Bogdanov V."/>
            <person name="Penin A."/>
            <person name="Logacheva M."/>
        </authorList>
    </citation>
    <scope>NUCLEOTIDE SEQUENCE</scope>
    <source>
        <strain evidence="2">Hsosn_3</strain>
        <tissue evidence="2">Leaf</tissue>
    </source>
</reference>
<dbReference type="SUPFAM" id="SSF49599">
    <property type="entry name" value="TRAF domain-like"/>
    <property type="match status" value="2"/>
</dbReference>
<evidence type="ECO:0000259" key="1">
    <source>
        <dbReference type="PROSITE" id="PS50144"/>
    </source>
</evidence>
<dbReference type="Gene3D" id="2.60.210.10">
    <property type="entry name" value="Apoptosis, Tumor Necrosis Factor Receptor Associated Protein 2, Chain A"/>
    <property type="match status" value="2"/>
</dbReference>
<dbReference type="AlphaFoldDB" id="A0AAD8J775"/>
<dbReference type="Pfam" id="PF22486">
    <property type="entry name" value="MATH_2"/>
    <property type="match status" value="1"/>
</dbReference>
<organism evidence="2 3">
    <name type="scientific">Heracleum sosnowskyi</name>
    <dbReference type="NCBI Taxonomy" id="360622"/>
    <lineage>
        <taxon>Eukaryota</taxon>
        <taxon>Viridiplantae</taxon>
        <taxon>Streptophyta</taxon>
        <taxon>Embryophyta</taxon>
        <taxon>Tracheophyta</taxon>
        <taxon>Spermatophyta</taxon>
        <taxon>Magnoliopsida</taxon>
        <taxon>eudicotyledons</taxon>
        <taxon>Gunneridae</taxon>
        <taxon>Pentapetalae</taxon>
        <taxon>asterids</taxon>
        <taxon>campanulids</taxon>
        <taxon>Apiales</taxon>
        <taxon>Apiaceae</taxon>
        <taxon>Apioideae</taxon>
        <taxon>apioid superclade</taxon>
        <taxon>Tordylieae</taxon>
        <taxon>Tordyliinae</taxon>
        <taxon>Heracleum</taxon>
    </lineage>
</organism>
<gene>
    <name evidence="2" type="ORF">POM88_008344</name>
</gene>
<feature type="domain" description="MATH" evidence="1">
    <location>
        <begin position="172"/>
        <end position="276"/>
    </location>
</feature>
<proteinExistence type="predicted"/>
<reference evidence="2" key="2">
    <citation type="submission" date="2023-05" db="EMBL/GenBank/DDBJ databases">
        <authorList>
            <person name="Schelkunov M.I."/>
        </authorList>
    </citation>
    <scope>NUCLEOTIDE SEQUENCE</scope>
    <source>
        <strain evidence="2">Hsosn_3</strain>
        <tissue evidence="2">Leaf</tissue>
    </source>
</reference>
<dbReference type="Proteomes" id="UP001237642">
    <property type="component" value="Unassembled WGS sequence"/>
</dbReference>